<dbReference type="Proteomes" id="UP000006038">
    <property type="component" value="Chromosome 11"/>
</dbReference>
<reference evidence="1" key="2">
    <citation type="submission" date="2013-04" db="UniProtKB">
        <authorList>
            <consortium name="EnsemblPlants"/>
        </authorList>
    </citation>
    <scope>IDENTIFICATION</scope>
</reference>
<dbReference type="HOGENOM" id="CLU_1542429_0_0_1"/>
<dbReference type="Gramene" id="OB11G22010.1">
    <property type="protein sequence ID" value="OB11G22010.1"/>
    <property type="gene ID" value="OB11G22010"/>
</dbReference>
<accession>J3N8R5</accession>
<dbReference type="AlphaFoldDB" id="J3N8R5"/>
<sequence length="174" mass="19724">MAGSAGPDDFPVSSIADYLALEEAFGSHPPAWARVVVLELDRLDDAELVQGALEHARQQYGWVVVGLDNLAQAVAWRKDLLRRKQQLFRILEVVSAVSQTDLVSRERRRELLEARFCRALPAAGHAVTEVQCRDLLALANRVSWDARLAHLRATATRWYLKLIWRMSRQTSIPR</sequence>
<dbReference type="EnsemblPlants" id="OB11G22010.1">
    <property type="protein sequence ID" value="OB11G22010.1"/>
    <property type="gene ID" value="OB11G22010"/>
</dbReference>
<reference evidence="1" key="1">
    <citation type="journal article" date="2013" name="Nat. Commun.">
        <title>Whole-genome sequencing of Oryza brachyantha reveals mechanisms underlying Oryza genome evolution.</title>
        <authorList>
            <person name="Chen J."/>
            <person name="Huang Q."/>
            <person name="Gao D."/>
            <person name="Wang J."/>
            <person name="Lang Y."/>
            <person name="Liu T."/>
            <person name="Li B."/>
            <person name="Bai Z."/>
            <person name="Luis Goicoechea J."/>
            <person name="Liang C."/>
            <person name="Chen C."/>
            <person name="Zhang W."/>
            <person name="Sun S."/>
            <person name="Liao Y."/>
            <person name="Zhang X."/>
            <person name="Yang L."/>
            <person name="Song C."/>
            <person name="Wang M."/>
            <person name="Shi J."/>
            <person name="Liu G."/>
            <person name="Liu J."/>
            <person name="Zhou H."/>
            <person name="Zhou W."/>
            <person name="Yu Q."/>
            <person name="An N."/>
            <person name="Chen Y."/>
            <person name="Cai Q."/>
            <person name="Wang B."/>
            <person name="Liu B."/>
            <person name="Min J."/>
            <person name="Huang Y."/>
            <person name="Wu H."/>
            <person name="Li Z."/>
            <person name="Zhang Y."/>
            <person name="Yin Y."/>
            <person name="Song W."/>
            <person name="Jiang J."/>
            <person name="Jackson S.A."/>
            <person name="Wing R.A."/>
            <person name="Wang J."/>
            <person name="Chen M."/>
        </authorList>
    </citation>
    <scope>NUCLEOTIDE SEQUENCE [LARGE SCALE GENOMIC DNA]</scope>
    <source>
        <strain evidence="1">cv. IRGC 101232</strain>
    </source>
</reference>
<name>J3N8R5_ORYBR</name>
<organism evidence="1">
    <name type="scientific">Oryza brachyantha</name>
    <name type="common">malo sina</name>
    <dbReference type="NCBI Taxonomy" id="4533"/>
    <lineage>
        <taxon>Eukaryota</taxon>
        <taxon>Viridiplantae</taxon>
        <taxon>Streptophyta</taxon>
        <taxon>Embryophyta</taxon>
        <taxon>Tracheophyta</taxon>
        <taxon>Spermatophyta</taxon>
        <taxon>Magnoliopsida</taxon>
        <taxon>Liliopsida</taxon>
        <taxon>Poales</taxon>
        <taxon>Poaceae</taxon>
        <taxon>BOP clade</taxon>
        <taxon>Oryzoideae</taxon>
        <taxon>Oryzeae</taxon>
        <taxon>Oryzinae</taxon>
        <taxon>Oryza</taxon>
    </lineage>
</organism>
<keyword evidence="2" id="KW-1185">Reference proteome</keyword>
<proteinExistence type="predicted"/>
<protein>
    <submittedName>
        <fullName evidence="1">Uncharacterized protein</fullName>
    </submittedName>
</protein>
<evidence type="ECO:0000313" key="1">
    <source>
        <dbReference type="EnsemblPlants" id="OB11G22010.1"/>
    </source>
</evidence>
<evidence type="ECO:0000313" key="2">
    <source>
        <dbReference type="Proteomes" id="UP000006038"/>
    </source>
</evidence>